<gene>
    <name evidence="1" type="ORF">MAR_010648</name>
</gene>
<proteinExistence type="predicted"/>
<keyword evidence="2" id="KW-1185">Reference proteome</keyword>
<reference evidence="1" key="1">
    <citation type="submission" date="2022-11" db="EMBL/GenBank/DDBJ databases">
        <title>Centuries of genome instability and evolution in soft-shell clam transmissible cancer (bioRxiv).</title>
        <authorList>
            <person name="Hart S.F.M."/>
            <person name="Yonemitsu M.A."/>
            <person name="Giersch R.M."/>
            <person name="Beal B.F."/>
            <person name="Arriagada G."/>
            <person name="Davis B.W."/>
            <person name="Ostrander E.A."/>
            <person name="Goff S.P."/>
            <person name="Metzger M.J."/>
        </authorList>
    </citation>
    <scope>NUCLEOTIDE SEQUENCE</scope>
    <source>
        <strain evidence="1">MELC-2E11</strain>
        <tissue evidence="1">Siphon/mantle</tissue>
    </source>
</reference>
<sequence>MCKFPPPGMDHEFDDPGRLRIKPKGKEAKVVANRMAVLDGKPFPQQLNGSVPLCLFSCVNFIV</sequence>
<dbReference type="EMBL" id="CP111025">
    <property type="protein sequence ID" value="WAR24944.1"/>
    <property type="molecule type" value="Genomic_DNA"/>
</dbReference>
<organism evidence="1 2">
    <name type="scientific">Mya arenaria</name>
    <name type="common">Soft-shell clam</name>
    <dbReference type="NCBI Taxonomy" id="6604"/>
    <lineage>
        <taxon>Eukaryota</taxon>
        <taxon>Metazoa</taxon>
        <taxon>Spiralia</taxon>
        <taxon>Lophotrochozoa</taxon>
        <taxon>Mollusca</taxon>
        <taxon>Bivalvia</taxon>
        <taxon>Autobranchia</taxon>
        <taxon>Heteroconchia</taxon>
        <taxon>Euheterodonta</taxon>
        <taxon>Imparidentia</taxon>
        <taxon>Neoheterodontei</taxon>
        <taxon>Myida</taxon>
        <taxon>Myoidea</taxon>
        <taxon>Myidae</taxon>
        <taxon>Mya</taxon>
    </lineage>
</organism>
<protein>
    <submittedName>
        <fullName evidence="1">Uncharacterized protein</fullName>
    </submittedName>
</protein>
<dbReference type="Proteomes" id="UP001164746">
    <property type="component" value="Chromosome 14"/>
</dbReference>
<name>A0ABY7FUI7_MYAAR</name>
<evidence type="ECO:0000313" key="1">
    <source>
        <dbReference type="EMBL" id="WAR24944.1"/>
    </source>
</evidence>
<accession>A0ABY7FUI7</accession>
<evidence type="ECO:0000313" key="2">
    <source>
        <dbReference type="Proteomes" id="UP001164746"/>
    </source>
</evidence>